<keyword evidence="6 17" id="KW-0167">Capsid protein</keyword>
<keyword evidence="10 16" id="KW-1133">Transmembrane helix</keyword>
<dbReference type="InterPro" id="IPR008020">
    <property type="entry name" value="G8P"/>
</dbReference>
<dbReference type="KEGG" id="vg:65073011"/>
<evidence type="ECO:0000256" key="10">
    <source>
        <dbReference type="ARBA" id="ARBA00022989"/>
    </source>
</evidence>
<name>A0A0K2QQ15_9VIRU</name>
<evidence type="ECO:0000256" key="16">
    <source>
        <dbReference type="SAM" id="Phobius"/>
    </source>
</evidence>
<evidence type="ECO:0000256" key="15">
    <source>
        <dbReference type="ARBA" id="ARBA00031879"/>
    </source>
</evidence>
<accession>A0A0K2QQ15</accession>
<evidence type="ECO:0000256" key="2">
    <source>
        <dbReference type="ARBA" id="ARBA00004379"/>
    </source>
</evidence>
<keyword evidence="7 16" id="KW-0812">Transmembrane</keyword>
<organism evidence="17 18">
    <name type="scientific">Ralstonia phage RSS-TH1</name>
    <dbReference type="NCBI Taxonomy" id="1685501"/>
    <lineage>
        <taxon>Viruses</taxon>
        <taxon>Monodnaviria</taxon>
        <taxon>Loebvirae</taxon>
        <taxon>Hofneiviricota</taxon>
        <taxon>Faserviricetes</taxon>
        <taxon>Tubulavirales</taxon>
        <taxon>Inoviridae</taxon>
        <taxon>Restivirus</taxon>
        <taxon>Restivirus RSS1</taxon>
    </lineage>
</organism>
<evidence type="ECO:0000256" key="8">
    <source>
        <dbReference type="ARBA" id="ARBA00022844"/>
    </source>
</evidence>
<keyword evidence="11 16" id="KW-0472">Membrane</keyword>
<evidence type="ECO:0000256" key="11">
    <source>
        <dbReference type="ARBA" id="ARBA00023136"/>
    </source>
</evidence>
<comment type="subcellular location">
    <subcellularLocation>
        <location evidence="2">Host membrane</location>
        <topology evidence="2">Single-pass membrane protein</topology>
    </subcellularLocation>
    <subcellularLocation>
        <location evidence="1">Virion</location>
    </subcellularLocation>
</comment>
<sequence>MRSLALGVERPGAFLNLHLKEKTMFKSIKSKAAAVAAGTVALAGSAMAAVPTDVATAMSDSKADTATLAGLALIIVIGIATFKYMRRSV</sequence>
<evidence type="ECO:0000256" key="6">
    <source>
        <dbReference type="ARBA" id="ARBA00022561"/>
    </source>
</evidence>
<protein>
    <recommendedName>
        <fullName evidence="4">Capsid protein G8P</fullName>
    </recommendedName>
    <alternativeName>
        <fullName evidence="15">Coat protein B</fullName>
    </alternativeName>
    <alternativeName>
        <fullName evidence="14">Gene 8 protein</fullName>
    </alternativeName>
    <alternativeName>
        <fullName evidence="13">Major coat protein</fullName>
    </alternativeName>
</protein>
<dbReference type="EMBL" id="LC066596">
    <property type="protein sequence ID" value="BAS04448.1"/>
    <property type="molecule type" value="Genomic_DNA"/>
</dbReference>
<comment type="similarity">
    <text evidence="3">Belongs to the inovirus capsid protein family.</text>
</comment>
<evidence type="ECO:0000256" key="13">
    <source>
        <dbReference type="ARBA" id="ARBA00029742"/>
    </source>
</evidence>
<evidence type="ECO:0000313" key="18">
    <source>
        <dbReference type="Proteomes" id="UP000225962"/>
    </source>
</evidence>
<dbReference type="RefSeq" id="YP_010083984.1">
    <property type="nucleotide sequence ID" value="NC_055053.1"/>
</dbReference>
<dbReference type="GO" id="GO:0019029">
    <property type="term" value="C:helical viral capsid"/>
    <property type="evidence" value="ECO:0007669"/>
    <property type="project" value="UniProtKB-KW"/>
</dbReference>
<gene>
    <name evidence="17" type="primary">mcp</name>
</gene>
<comment type="function">
    <text evidence="12">Self assembles to form a helical capsid wrapping up the viral genomic DNA. The capsid displays a filamentous structure with a length of 760-1950 nm and a width of 6-8 nm. The virion assembly and budding take place at the host inner membrane.</text>
</comment>
<keyword evidence="8" id="KW-0946">Virion</keyword>
<evidence type="ECO:0000256" key="12">
    <source>
        <dbReference type="ARBA" id="ARBA00025102"/>
    </source>
</evidence>
<reference evidence="18" key="1">
    <citation type="submission" date="2015-07" db="EMBL/GenBank/DDBJ databases">
        <title>A filamentous phage RSS-TH1 infecting Ralstonia solanacearum.</title>
        <authorList>
            <person name="Kawasaki T."/>
            <person name="Bhunchoth A."/>
            <person name="Chatchawankanphanich O."/>
            <person name="Phironrit N."/>
            <person name="Fujie M."/>
            <person name="Yamada T."/>
        </authorList>
    </citation>
    <scope>NUCLEOTIDE SEQUENCE [LARGE SCALE GENOMIC DNA]</scope>
</reference>
<dbReference type="Pfam" id="PF05356">
    <property type="entry name" value="Phage_Coat_B"/>
    <property type="match status" value="1"/>
</dbReference>
<evidence type="ECO:0000256" key="5">
    <source>
        <dbReference type="ARBA" id="ARBA00022497"/>
    </source>
</evidence>
<evidence type="ECO:0000313" key="17">
    <source>
        <dbReference type="EMBL" id="BAS04448.1"/>
    </source>
</evidence>
<evidence type="ECO:0000256" key="1">
    <source>
        <dbReference type="ARBA" id="ARBA00004328"/>
    </source>
</evidence>
<evidence type="ECO:0000256" key="7">
    <source>
        <dbReference type="ARBA" id="ARBA00022692"/>
    </source>
</evidence>
<evidence type="ECO:0000256" key="3">
    <source>
        <dbReference type="ARBA" id="ARBA00005488"/>
    </source>
</evidence>
<keyword evidence="9" id="KW-1043">Host membrane</keyword>
<proteinExistence type="inferred from homology"/>
<feature type="transmembrane region" description="Helical" evidence="16">
    <location>
        <begin position="67"/>
        <end position="85"/>
    </location>
</feature>
<dbReference type="Proteomes" id="UP000225962">
    <property type="component" value="Genome"/>
</dbReference>
<keyword evidence="5" id="KW-1139">Helical capsid protein</keyword>
<evidence type="ECO:0000256" key="4">
    <source>
        <dbReference type="ARBA" id="ARBA00018057"/>
    </source>
</evidence>
<evidence type="ECO:0000256" key="14">
    <source>
        <dbReference type="ARBA" id="ARBA00031490"/>
    </source>
</evidence>
<dbReference type="GeneID" id="65073011"/>
<evidence type="ECO:0000256" key="9">
    <source>
        <dbReference type="ARBA" id="ARBA00022870"/>
    </source>
</evidence>
<dbReference type="GO" id="GO:0033644">
    <property type="term" value="C:host cell membrane"/>
    <property type="evidence" value="ECO:0007669"/>
    <property type="project" value="UniProtKB-SubCell"/>
</dbReference>